<keyword evidence="2" id="KW-1133">Transmembrane helix</keyword>
<accession>A0A9W9R5S8</accession>
<organism evidence="3 4">
    <name type="scientific">Penicillium brevicompactum</name>
    <dbReference type="NCBI Taxonomy" id="5074"/>
    <lineage>
        <taxon>Eukaryota</taxon>
        <taxon>Fungi</taxon>
        <taxon>Dikarya</taxon>
        <taxon>Ascomycota</taxon>
        <taxon>Pezizomycotina</taxon>
        <taxon>Eurotiomycetes</taxon>
        <taxon>Eurotiomycetidae</taxon>
        <taxon>Eurotiales</taxon>
        <taxon>Aspergillaceae</taxon>
        <taxon>Penicillium</taxon>
    </lineage>
</organism>
<keyword evidence="4" id="KW-1185">Reference proteome</keyword>
<dbReference type="Proteomes" id="UP001148299">
    <property type="component" value="Unassembled WGS sequence"/>
</dbReference>
<dbReference type="EMBL" id="JAPZBR010000005">
    <property type="protein sequence ID" value="KAJ5354066.1"/>
    <property type="molecule type" value="Genomic_DNA"/>
</dbReference>
<reference evidence="3" key="1">
    <citation type="submission" date="2022-12" db="EMBL/GenBank/DDBJ databases">
        <authorList>
            <person name="Petersen C."/>
        </authorList>
    </citation>
    <scope>NUCLEOTIDE SEQUENCE</scope>
    <source>
        <strain evidence="3">IBT 35675</strain>
    </source>
</reference>
<evidence type="ECO:0000313" key="3">
    <source>
        <dbReference type="EMBL" id="KAJ5354066.1"/>
    </source>
</evidence>
<evidence type="ECO:0000313" key="4">
    <source>
        <dbReference type="Proteomes" id="UP001148299"/>
    </source>
</evidence>
<feature type="transmembrane region" description="Helical" evidence="2">
    <location>
        <begin position="593"/>
        <end position="614"/>
    </location>
</feature>
<gene>
    <name evidence="3" type="ORF">N7541_006630</name>
</gene>
<dbReference type="AlphaFoldDB" id="A0A9W9R5S8"/>
<evidence type="ECO:0000256" key="2">
    <source>
        <dbReference type="SAM" id="Phobius"/>
    </source>
</evidence>
<protein>
    <submittedName>
        <fullName evidence="3">Uncharacterized protein</fullName>
    </submittedName>
</protein>
<reference evidence="3" key="2">
    <citation type="journal article" date="2023" name="IMA Fungus">
        <title>Comparative genomic study of the Penicillium genus elucidates a diverse pangenome and 15 lateral gene transfer events.</title>
        <authorList>
            <person name="Petersen C."/>
            <person name="Sorensen T."/>
            <person name="Nielsen M.R."/>
            <person name="Sondergaard T.E."/>
            <person name="Sorensen J.L."/>
            <person name="Fitzpatrick D.A."/>
            <person name="Frisvad J.C."/>
            <person name="Nielsen K.L."/>
        </authorList>
    </citation>
    <scope>NUCLEOTIDE SEQUENCE</scope>
    <source>
        <strain evidence="3">IBT 35675</strain>
    </source>
</reference>
<name>A0A9W9R5S8_PENBR</name>
<proteinExistence type="predicted"/>
<feature type="compositionally biased region" description="Polar residues" evidence="1">
    <location>
        <begin position="8"/>
        <end position="20"/>
    </location>
</feature>
<feature type="transmembrane region" description="Helical" evidence="2">
    <location>
        <begin position="105"/>
        <end position="130"/>
    </location>
</feature>
<keyword evidence="2" id="KW-0472">Membrane</keyword>
<comment type="caution">
    <text evidence="3">The sequence shown here is derived from an EMBL/GenBank/DDBJ whole genome shotgun (WGS) entry which is preliminary data.</text>
</comment>
<feature type="transmembrane region" description="Helical" evidence="2">
    <location>
        <begin position="172"/>
        <end position="190"/>
    </location>
</feature>
<sequence length="694" mass="76571">MSLFGRLNRSSTLETTTSGRDTQDDNIEENDIVKFRAPLHIPIIVSFYACCMLTAWSIICVFSRRLIVPFPKHPGDNLELESSKPEADAQSCINVNARWYRAARVLWGIVSVMTLPLASAVCSFVAVGYVQTQNYHKRMPNLRQTLTLADRGWTSPRVIFSMFRHPRKEATSLLWAALALHLVGGIISPLQQLLVGQGTGTIILPQTELQTIFDITSLTDTHSLAYTDSGTAVALLRPRLVTAGNGAVSDYLWAGNSSCRLNKLISRDADSLFKCQRASLNSVPHTEANVTLDLFTSSMLSTANTGMLRQFAPRMNSSLAWTDIDSGDFPKNCSEGNGFFRNYTSPTDPASEEFYSLSVCMQGNLSHTPFKETRDRQDFEEIIFLSTGYYVSGTGLGNATWKLTLSSTLGYFELPNKKRKNAYGPLLDKDPLANCTPPRCNGRQRPSSMSPNYGYDKDGRWYLDLVPSKGPLATLTLALFGNGSFIDTNNRNISDTFHRTSAQDSVCYGYNPLSLIMGEDERCSSSDSSGDRVATWVSYLSETSYAISALSQAALLADHAVLMSARGGETLTIYEKKGVDYPRPEISTVSMTILWLLISIYLSALIMLCVLATMSVPWADSLDSHAMVAMTASLCSRENSRNDDGLGEKADLLDYLPGYVGDAEPDSPVGRLGVGADSPLRWNRRYWKKKDLAF</sequence>
<evidence type="ECO:0000256" key="1">
    <source>
        <dbReference type="SAM" id="MobiDB-lite"/>
    </source>
</evidence>
<keyword evidence="2" id="KW-0812">Transmembrane</keyword>
<feature type="transmembrane region" description="Helical" evidence="2">
    <location>
        <begin position="43"/>
        <end position="67"/>
    </location>
</feature>
<feature type="region of interest" description="Disordered" evidence="1">
    <location>
        <begin position="1"/>
        <end position="25"/>
    </location>
</feature>